<organism evidence="5 6">
    <name type="scientific">Streptosporangium lutulentum</name>
    <dbReference type="NCBI Taxonomy" id="1461250"/>
    <lineage>
        <taxon>Bacteria</taxon>
        <taxon>Bacillati</taxon>
        <taxon>Actinomycetota</taxon>
        <taxon>Actinomycetes</taxon>
        <taxon>Streptosporangiales</taxon>
        <taxon>Streptosporangiaceae</taxon>
        <taxon>Streptosporangium</taxon>
    </lineage>
</organism>
<reference evidence="5 6" key="1">
    <citation type="submission" date="2023-07" db="EMBL/GenBank/DDBJ databases">
        <title>Sequencing the genomes of 1000 actinobacteria strains.</title>
        <authorList>
            <person name="Klenk H.-P."/>
        </authorList>
    </citation>
    <scope>NUCLEOTIDE SEQUENCE [LARGE SCALE GENOMIC DNA]</scope>
    <source>
        <strain evidence="5 6">DSM 46740</strain>
    </source>
</reference>
<dbReference type="SUPFAM" id="SSF53335">
    <property type="entry name" value="S-adenosyl-L-methionine-dependent methyltransferases"/>
    <property type="match status" value="1"/>
</dbReference>
<accession>A0ABT9QSL1</accession>
<dbReference type="Gene3D" id="3.90.220.20">
    <property type="entry name" value="DNA methylase specificity domains"/>
    <property type="match status" value="1"/>
</dbReference>
<dbReference type="Pfam" id="PF02384">
    <property type="entry name" value="N6_Mtase"/>
    <property type="match status" value="1"/>
</dbReference>
<evidence type="ECO:0000256" key="2">
    <source>
        <dbReference type="ARBA" id="ARBA00023125"/>
    </source>
</evidence>
<dbReference type="PRINTS" id="PR00507">
    <property type="entry name" value="N12N6MTFRASE"/>
</dbReference>
<evidence type="ECO:0000256" key="1">
    <source>
        <dbReference type="ARBA" id="ARBA00022747"/>
    </source>
</evidence>
<name>A0ABT9QSL1_9ACTN</name>
<dbReference type="Proteomes" id="UP001225356">
    <property type="component" value="Unassembled WGS sequence"/>
</dbReference>
<feature type="region of interest" description="Disordered" evidence="3">
    <location>
        <begin position="527"/>
        <end position="552"/>
    </location>
</feature>
<evidence type="ECO:0000259" key="4">
    <source>
        <dbReference type="Pfam" id="PF02384"/>
    </source>
</evidence>
<evidence type="ECO:0000256" key="3">
    <source>
        <dbReference type="SAM" id="MobiDB-lite"/>
    </source>
</evidence>
<keyword evidence="6" id="KW-1185">Reference proteome</keyword>
<dbReference type="InterPro" id="IPR029063">
    <property type="entry name" value="SAM-dependent_MTases_sf"/>
</dbReference>
<dbReference type="RefSeq" id="WP_307567757.1">
    <property type="nucleotide sequence ID" value="NZ_JAUSQU010000001.1"/>
</dbReference>
<dbReference type="InterPro" id="IPR052916">
    <property type="entry name" value="Type-I_RE_MTase_Subunit"/>
</dbReference>
<evidence type="ECO:0000313" key="5">
    <source>
        <dbReference type="EMBL" id="MDP9849746.1"/>
    </source>
</evidence>
<dbReference type="InterPro" id="IPR044946">
    <property type="entry name" value="Restrct_endonuc_typeI_TRD_sf"/>
</dbReference>
<dbReference type="PANTHER" id="PTHR42998:SF1">
    <property type="entry name" value="TYPE I RESTRICTION ENZYME HINDI METHYLASE SUBUNIT"/>
    <property type="match status" value="1"/>
</dbReference>
<dbReference type="PANTHER" id="PTHR42998">
    <property type="entry name" value="TYPE I RESTRICTION ENZYME HINDVIIP M PROTEIN-RELATED"/>
    <property type="match status" value="1"/>
</dbReference>
<feature type="domain" description="DNA methylase adenine-specific" evidence="4">
    <location>
        <begin position="157"/>
        <end position="386"/>
    </location>
</feature>
<dbReference type="InterPro" id="IPR003356">
    <property type="entry name" value="DNA_methylase_A-5"/>
</dbReference>
<gene>
    <name evidence="5" type="ORF">J2853_008957</name>
</gene>
<dbReference type="EMBL" id="JAUSQU010000001">
    <property type="protein sequence ID" value="MDP9849746.1"/>
    <property type="molecule type" value="Genomic_DNA"/>
</dbReference>
<comment type="caution">
    <text evidence="5">The sequence shown here is derived from an EMBL/GenBank/DDBJ whole genome shotgun (WGS) entry which is preliminary data.</text>
</comment>
<dbReference type="Gene3D" id="3.40.50.150">
    <property type="entry name" value="Vaccinia Virus protein VP39"/>
    <property type="match status" value="1"/>
</dbReference>
<proteinExistence type="predicted"/>
<sequence length="691" mass="73015">MQDSATVAAADIARLAGVGRAAVSNWRRRFEDFPSPVGGTSSSPLFSLSDVEEWLRRQGKLAEVPLDERVWQQLRAGVEDLRLAEVVGQIGAFLLFLDSSPAKWTRLAGKTDAEVSDRLNEELASQGLPGTPSAVGAIPLLRAVAELAGERGTAATFGFLYERYLEAHSRRVATLPADVAELMVELSSAGGGTVFDPTCGLGTLLMSAADAGAASLAGQERDEAAARITAVRLSLHGRESTVHTGDSLREDRFGSLQADAVVCSPPFGDRAWGYEELASDVRWQYGLPPRGEPELAWVQHGLFHVKAGGHVVVLMPSAAADRRSGRRIRAQLLRTGTLRAVVALPAGAAPHALGSPHLWILRKPEAGDPVPSHVLMVDASDMSWSQMRETVLERWRSYSAGAKEADARGADGTPVDGKKTVPLIDLLDETVDLTPARYVAGRSADSAGQEFAASLEEMASSVSALQRALEDLRAFTAERDDLPKTTIAEQAKAGAIAIHQSPQQETGSGEIPVLTVEDVIAGRAPGGQTSAAADVVRPGSGSPAGAGKVRSESGDSAAVGLVKLEPGDVVVPAGGRVFVARVVRESGAVLGPGLHLFRADPERVDPDCLAGFLRIAGIQTSGRGQTGTSRSDIRRVEIPRLPLQEQRRLGDGFQRLEALEKVVGRLTDQGSTLARLGLEGLGDGTLRNHST</sequence>
<keyword evidence="2" id="KW-0238">DNA-binding</keyword>
<protein>
    <recommendedName>
        <fullName evidence="4">DNA methylase adenine-specific domain-containing protein</fullName>
    </recommendedName>
</protein>
<evidence type="ECO:0000313" key="6">
    <source>
        <dbReference type="Proteomes" id="UP001225356"/>
    </source>
</evidence>
<keyword evidence="1" id="KW-0680">Restriction system</keyword>
<dbReference type="SUPFAM" id="SSF116734">
    <property type="entry name" value="DNA methylase specificity domain"/>
    <property type="match status" value="1"/>
</dbReference>